<dbReference type="CDD" id="cd07304">
    <property type="entry name" value="Chorismate_synthase"/>
    <property type="match status" value="1"/>
</dbReference>
<evidence type="ECO:0000256" key="7">
    <source>
        <dbReference type="HAMAP-Rule" id="MF_00300"/>
    </source>
</evidence>
<dbReference type="Proteomes" id="UP001431181">
    <property type="component" value="Unassembled WGS sequence"/>
</dbReference>
<dbReference type="PROSITE" id="PS00788">
    <property type="entry name" value="CHORISMATE_SYNTHASE_2"/>
    <property type="match status" value="1"/>
</dbReference>
<dbReference type="PIRSF" id="PIRSF001456">
    <property type="entry name" value="Chorismate_synth"/>
    <property type="match status" value="1"/>
</dbReference>
<keyword evidence="10" id="KW-1185">Reference proteome</keyword>
<dbReference type="EMBL" id="JAPEUL010000001">
    <property type="protein sequence ID" value="MCW4627550.1"/>
    <property type="molecule type" value="Genomic_DNA"/>
</dbReference>
<gene>
    <name evidence="7 9" type="primary">aroC</name>
    <name evidence="9" type="ORF">ONZ52_00285</name>
</gene>
<comment type="catalytic activity">
    <reaction evidence="7 8">
        <text>5-O-(1-carboxyvinyl)-3-phosphoshikimate = chorismate + phosphate</text>
        <dbReference type="Rhea" id="RHEA:21020"/>
        <dbReference type="ChEBI" id="CHEBI:29748"/>
        <dbReference type="ChEBI" id="CHEBI:43474"/>
        <dbReference type="ChEBI" id="CHEBI:57701"/>
        <dbReference type="EC" id="4.2.3.5"/>
    </reaction>
</comment>
<keyword evidence="5 7" id="KW-0057">Aromatic amino acid biosynthesis</keyword>
<keyword evidence="7" id="KW-0274">FAD</keyword>
<dbReference type="InterPro" id="IPR035904">
    <property type="entry name" value="Chorismate_synth_AroC_sf"/>
</dbReference>
<feature type="binding site" evidence="7">
    <location>
        <position position="48"/>
    </location>
    <ligand>
        <name>NADP(+)</name>
        <dbReference type="ChEBI" id="CHEBI:58349"/>
    </ligand>
</feature>
<dbReference type="PANTHER" id="PTHR21085:SF0">
    <property type="entry name" value="CHORISMATE SYNTHASE"/>
    <property type="match status" value="1"/>
</dbReference>
<keyword evidence="4 7" id="KW-0028">Amino-acid biosynthesis</keyword>
<dbReference type="GO" id="GO:0004107">
    <property type="term" value="F:chorismate synthase activity"/>
    <property type="evidence" value="ECO:0007669"/>
    <property type="project" value="UniProtKB-EC"/>
</dbReference>
<dbReference type="Pfam" id="PF01264">
    <property type="entry name" value="Chorismate_synt"/>
    <property type="match status" value="1"/>
</dbReference>
<dbReference type="EC" id="4.2.3.5" evidence="3 7"/>
<dbReference type="InterPro" id="IPR000453">
    <property type="entry name" value="Chorismate_synth"/>
</dbReference>
<evidence type="ECO:0000256" key="8">
    <source>
        <dbReference type="RuleBase" id="RU000605"/>
    </source>
</evidence>
<keyword evidence="7" id="KW-0288">FMN</keyword>
<comment type="function">
    <text evidence="7">Catalyzes the anti-1,4-elimination of the C-3 phosphate and the C-6 proR hydrogen from 5-enolpyruvylshikimate-3-phosphate (EPSP) to yield chorismate, which is the branch point compound that serves as the starting substrate for the three terminal pathways of aromatic amino acid biosynthesis. This reaction introduces a second double bond into the aromatic ring system.</text>
</comment>
<dbReference type="NCBIfam" id="TIGR00033">
    <property type="entry name" value="aroC"/>
    <property type="match status" value="1"/>
</dbReference>
<dbReference type="InterPro" id="IPR020541">
    <property type="entry name" value="Chorismate_synthase_CS"/>
</dbReference>
<dbReference type="SUPFAM" id="SSF103263">
    <property type="entry name" value="Chorismate synthase, AroC"/>
    <property type="match status" value="1"/>
</dbReference>
<protein>
    <recommendedName>
        <fullName evidence="3 7">Chorismate synthase</fullName>
        <shortName evidence="7">CS</shortName>
        <ecNumber evidence="3 7">4.2.3.5</ecNumber>
    </recommendedName>
    <alternativeName>
        <fullName evidence="7">5-enolpyruvylshikimate-3-phosphate phospholyase</fullName>
    </alternativeName>
</protein>
<dbReference type="HAMAP" id="MF_00300">
    <property type="entry name" value="Chorismate_synth"/>
    <property type="match status" value="1"/>
</dbReference>
<dbReference type="RefSeq" id="WP_265216660.1">
    <property type="nucleotide sequence ID" value="NZ_JAPEUL010000001.1"/>
</dbReference>
<dbReference type="Gene3D" id="3.60.150.10">
    <property type="entry name" value="Chorismate synthase AroC"/>
    <property type="match status" value="1"/>
</dbReference>
<dbReference type="PROSITE" id="PS00787">
    <property type="entry name" value="CHORISMATE_SYNTHASE_1"/>
    <property type="match status" value="1"/>
</dbReference>
<accession>A0ABT3KAJ9</accession>
<evidence type="ECO:0000256" key="1">
    <source>
        <dbReference type="ARBA" id="ARBA00005044"/>
    </source>
</evidence>
<organism evidence="9 10">
    <name type="scientific">Marinomonas rhodophyticola</name>
    <dbReference type="NCBI Taxonomy" id="2992803"/>
    <lineage>
        <taxon>Bacteria</taxon>
        <taxon>Pseudomonadati</taxon>
        <taxon>Pseudomonadota</taxon>
        <taxon>Gammaproteobacteria</taxon>
        <taxon>Oceanospirillales</taxon>
        <taxon>Oceanospirillaceae</taxon>
        <taxon>Marinomonas</taxon>
    </lineage>
</organism>
<dbReference type="NCBIfam" id="NF003793">
    <property type="entry name" value="PRK05382.1"/>
    <property type="match status" value="1"/>
</dbReference>
<keyword evidence="7" id="KW-0285">Flavoprotein</keyword>
<evidence type="ECO:0000256" key="6">
    <source>
        <dbReference type="ARBA" id="ARBA00023239"/>
    </source>
</evidence>
<evidence type="ECO:0000256" key="3">
    <source>
        <dbReference type="ARBA" id="ARBA00013036"/>
    </source>
</evidence>
<dbReference type="PROSITE" id="PS00789">
    <property type="entry name" value="CHORISMATE_SYNTHASE_3"/>
    <property type="match status" value="1"/>
</dbReference>
<keyword evidence="6 7" id="KW-0456">Lyase</keyword>
<dbReference type="PANTHER" id="PTHR21085">
    <property type="entry name" value="CHORISMATE SYNTHASE"/>
    <property type="match status" value="1"/>
</dbReference>
<evidence type="ECO:0000313" key="10">
    <source>
        <dbReference type="Proteomes" id="UP001431181"/>
    </source>
</evidence>
<keyword evidence="7" id="KW-0521">NADP</keyword>
<evidence type="ECO:0000256" key="4">
    <source>
        <dbReference type="ARBA" id="ARBA00022605"/>
    </source>
</evidence>
<feature type="binding site" evidence="7">
    <location>
        <begin position="238"/>
        <end position="239"/>
    </location>
    <ligand>
        <name>FMN</name>
        <dbReference type="ChEBI" id="CHEBI:58210"/>
    </ligand>
</feature>
<comment type="subunit">
    <text evidence="7">Homotetramer.</text>
</comment>
<feature type="binding site" evidence="7">
    <location>
        <begin position="293"/>
        <end position="297"/>
    </location>
    <ligand>
        <name>FMN</name>
        <dbReference type="ChEBI" id="CHEBI:58210"/>
    </ligand>
</feature>
<feature type="binding site" evidence="7">
    <location>
        <position position="278"/>
    </location>
    <ligand>
        <name>FMN</name>
        <dbReference type="ChEBI" id="CHEBI:58210"/>
    </ligand>
</feature>
<comment type="caution">
    <text evidence="9">The sequence shown here is derived from an EMBL/GenBank/DDBJ whole genome shotgun (WGS) entry which is preliminary data.</text>
</comment>
<proteinExistence type="inferred from homology"/>
<comment type="similarity">
    <text evidence="2 7 8">Belongs to the chorismate synthase family.</text>
</comment>
<reference evidence="9" key="1">
    <citation type="submission" date="2022-11" db="EMBL/GenBank/DDBJ databases">
        <title>Marinomonas sp. nov., isolated from marine algae.</title>
        <authorList>
            <person name="Choi D.G."/>
            <person name="Kim J.M."/>
            <person name="Lee J.K."/>
            <person name="Baek J.H."/>
            <person name="Jeon C.O."/>
        </authorList>
    </citation>
    <scope>NUCLEOTIDE SEQUENCE</scope>
    <source>
        <strain evidence="9">KJ51-3</strain>
    </source>
</reference>
<sequence>MSGNTFGTLFKVTTFGESHGLALGAIIDGCPPGLEICEADLQRDLDLRKPGTSKYTTQRREADEVKILSGVFEGKTTGTPIGLMIENTDQRSKDYGNIADTFRPAHADYTYDQKYGFRDYRGGGRSSARETAMRVAAGAIAKKYLKQQFGIEIQGFLSQLGPIKLEVKDLSQVYENSFFSPDPDAIPQLEEYMTALRREGDSVGAKITVIAKNVMPGLGEPVFDRLDADIAKAIMSINAVKGVEIGDGFDVVEQKGSQHRDEMTPEGFLSNHAGGVLGGISSGQDIVVRMALKPTSSITIPGKSIDRAGNPIEVITKGRHDPCVGIRATPIAEAMLALTIMDHLLRNRAQNADVVCPTPIIKGQA</sequence>
<comment type="cofactor">
    <cofactor evidence="7 8">
        <name>FMNH2</name>
        <dbReference type="ChEBI" id="CHEBI:57618"/>
    </cofactor>
    <text evidence="7 8">Reduced FMN (FMNH(2)).</text>
</comment>
<evidence type="ECO:0000313" key="9">
    <source>
        <dbReference type="EMBL" id="MCW4627550.1"/>
    </source>
</evidence>
<feature type="binding site" evidence="7">
    <location>
        <begin position="125"/>
        <end position="127"/>
    </location>
    <ligand>
        <name>FMN</name>
        <dbReference type="ChEBI" id="CHEBI:58210"/>
    </ligand>
</feature>
<name>A0ABT3KAJ9_9GAMM</name>
<feature type="binding site" evidence="7">
    <location>
        <position position="54"/>
    </location>
    <ligand>
        <name>NADP(+)</name>
        <dbReference type="ChEBI" id="CHEBI:58349"/>
    </ligand>
</feature>
<comment type="pathway">
    <text evidence="1 7 8">Metabolic intermediate biosynthesis; chorismate biosynthesis; chorismate from D-erythrose 4-phosphate and phosphoenolpyruvate: step 7/7.</text>
</comment>
<evidence type="ECO:0000256" key="5">
    <source>
        <dbReference type="ARBA" id="ARBA00023141"/>
    </source>
</evidence>
<evidence type="ECO:0000256" key="2">
    <source>
        <dbReference type="ARBA" id="ARBA00008014"/>
    </source>
</evidence>
<feature type="binding site" evidence="7">
    <location>
        <position position="319"/>
    </location>
    <ligand>
        <name>FMN</name>
        <dbReference type="ChEBI" id="CHEBI:58210"/>
    </ligand>
</feature>